<keyword evidence="7" id="KW-0687">Ribonucleoprotein</keyword>
<keyword evidence="2" id="KW-0677">Repeat</keyword>
<reference key="2">
    <citation type="submission" date="2011-10" db="EMBL/GenBank/DDBJ databases">
        <title>The genome and transcriptome sequence of Clonorchis sinensis provide insights into the carcinogenic liver fluke.</title>
        <authorList>
            <person name="Wang X."/>
            <person name="Huang Y."/>
            <person name="Chen W."/>
            <person name="Liu H."/>
            <person name="Guo L."/>
            <person name="Chen Y."/>
            <person name="Luo F."/>
            <person name="Zhou W."/>
            <person name="Sun J."/>
            <person name="Mao Q."/>
            <person name="Liang P."/>
            <person name="Zhou C."/>
            <person name="Tian Y."/>
            <person name="Men J."/>
            <person name="Lv X."/>
            <person name="Huang L."/>
            <person name="Zhou J."/>
            <person name="Hu Y."/>
            <person name="Li R."/>
            <person name="Zhang F."/>
            <person name="Lei H."/>
            <person name="Li X."/>
            <person name="Hu X."/>
            <person name="Liang C."/>
            <person name="Xu J."/>
            <person name="Wu Z."/>
            <person name="Yu X."/>
        </authorList>
    </citation>
    <scope>NUCLEOTIDE SEQUENCE</scope>
    <source>
        <strain>Henan</strain>
    </source>
</reference>
<dbReference type="SUPFAM" id="SSF56235">
    <property type="entry name" value="N-terminal nucleophile aminohydrolases (Ntn hydrolases)"/>
    <property type="match status" value="1"/>
</dbReference>
<dbReference type="SUPFAM" id="SSF54928">
    <property type="entry name" value="RNA-binding domain, RBD"/>
    <property type="match status" value="2"/>
</dbReference>
<dbReference type="Pfam" id="PF11835">
    <property type="entry name" value="RRM_8"/>
    <property type="match status" value="1"/>
</dbReference>
<dbReference type="InterPro" id="IPR055204">
    <property type="entry name" value="HNRNPL_RRM"/>
</dbReference>
<dbReference type="Pfam" id="PF13893">
    <property type="entry name" value="RRM_5"/>
    <property type="match status" value="1"/>
</dbReference>
<protein>
    <submittedName>
        <fullName evidence="7">Heterogeneous nuclear ribonucleoprotein L</fullName>
    </submittedName>
</protein>
<keyword evidence="3 4" id="KW-0694">RNA-binding</keyword>
<proteinExistence type="predicted"/>
<dbReference type="GO" id="GO:0005839">
    <property type="term" value="C:proteasome core complex"/>
    <property type="evidence" value="ECO:0007669"/>
    <property type="project" value="InterPro"/>
</dbReference>
<dbReference type="CDD" id="cd12427">
    <property type="entry name" value="RRM4_hnRNPL_like"/>
    <property type="match status" value="1"/>
</dbReference>
<dbReference type="Pfam" id="PF00076">
    <property type="entry name" value="RRM_1"/>
    <property type="match status" value="1"/>
</dbReference>
<dbReference type="InterPro" id="IPR006536">
    <property type="entry name" value="HnRNP-L/PTB"/>
</dbReference>
<dbReference type="InterPro" id="IPR012677">
    <property type="entry name" value="Nucleotide-bd_a/b_plait_sf"/>
</dbReference>
<dbReference type="CDD" id="cd12694">
    <property type="entry name" value="RRM2_hnRNPL_like"/>
    <property type="match status" value="1"/>
</dbReference>
<dbReference type="GO" id="GO:0006397">
    <property type="term" value="P:mRNA processing"/>
    <property type="evidence" value="ECO:0007669"/>
    <property type="project" value="InterPro"/>
</dbReference>
<keyword evidence="1" id="KW-0597">Phosphoprotein</keyword>
<accession>G7YV34</accession>
<reference evidence="7" key="1">
    <citation type="journal article" date="2011" name="Genome Biol.">
        <title>The draft genome of the carcinogenic human liver fluke Clonorchis sinensis.</title>
        <authorList>
            <person name="Wang X."/>
            <person name="Chen W."/>
            <person name="Huang Y."/>
            <person name="Sun J."/>
            <person name="Men J."/>
            <person name="Liu H."/>
            <person name="Luo F."/>
            <person name="Guo L."/>
            <person name="Lv X."/>
            <person name="Deng C."/>
            <person name="Zhou C."/>
            <person name="Fan Y."/>
            <person name="Li X."/>
            <person name="Huang L."/>
            <person name="Hu Y."/>
            <person name="Liang C."/>
            <person name="Hu X."/>
            <person name="Xu J."/>
            <person name="Yu X."/>
        </authorList>
    </citation>
    <scope>NUCLEOTIDE SEQUENCE [LARGE SCALE GENOMIC DNA]</scope>
    <source>
        <strain evidence="7">Henan</strain>
    </source>
</reference>
<feature type="domain" description="RRM" evidence="6">
    <location>
        <begin position="451"/>
        <end position="524"/>
    </location>
</feature>
<evidence type="ECO:0000256" key="4">
    <source>
        <dbReference type="PROSITE-ProRule" id="PRU00176"/>
    </source>
</evidence>
<gene>
    <name evidence="7" type="ORF">CLF_111571</name>
</gene>
<feature type="domain" description="RRM" evidence="6">
    <location>
        <begin position="638"/>
        <end position="712"/>
    </location>
</feature>
<dbReference type="GO" id="GO:0051603">
    <property type="term" value="P:proteolysis involved in protein catabolic process"/>
    <property type="evidence" value="ECO:0007669"/>
    <property type="project" value="InterPro"/>
</dbReference>
<dbReference type="Pfam" id="PF22976">
    <property type="entry name" value="RRM_10"/>
    <property type="match status" value="1"/>
</dbReference>
<dbReference type="Pfam" id="PF00227">
    <property type="entry name" value="Proteasome"/>
    <property type="match status" value="1"/>
</dbReference>
<organism evidence="7 8">
    <name type="scientific">Clonorchis sinensis</name>
    <name type="common">Chinese liver fluke</name>
    <dbReference type="NCBI Taxonomy" id="79923"/>
    <lineage>
        <taxon>Eukaryota</taxon>
        <taxon>Metazoa</taxon>
        <taxon>Spiralia</taxon>
        <taxon>Lophotrochozoa</taxon>
        <taxon>Platyhelminthes</taxon>
        <taxon>Trematoda</taxon>
        <taxon>Digenea</taxon>
        <taxon>Opisthorchiida</taxon>
        <taxon>Opisthorchiata</taxon>
        <taxon>Opisthorchiidae</taxon>
        <taxon>Clonorchis</taxon>
    </lineage>
</organism>
<dbReference type="InterPro" id="IPR021790">
    <property type="entry name" value="PTBP1-like_RRM2"/>
</dbReference>
<evidence type="ECO:0000313" key="8">
    <source>
        <dbReference type="Proteomes" id="UP000008909"/>
    </source>
</evidence>
<evidence type="ECO:0000256" key="1">
    <source>
        <dbReference type="ARBA" id="ARBA00022553"/>
    </source>
</evidence>
<evidence type="ECO:0000259" key="6">
    <source>
        <dbReference type="PROSITE" id="PS50102"/>
    </source>
</evidence>
<feature type="domain" description="RRM" evidence="6">
    <location>
        <begin position="349"/>
        <end position="423"/>
    </location>
</feature>
<dbReference type="FunFam" id="3.30.70.330:FF:000072">
    <property type="entry name" value="heterogeneous nuclear ribonucleoprotein L isoform X1"/>
    <property type="match status" value="1"/>
</dbReference>
<dbReference type="InterPro" id="IPR001353">
    <property type="entry name" value="Proteasome_sua/b"/>
</dbReference>
<sequence length="873" mass="98191">MGDFWLQFKRNKMQHFDTKLYSTYKGFAAESIVPLSCVLSIRESMNPCKLPSCVSVHESVKAQNSHFVSMGSYTDALLEDFWKPCFYKIGRDGLDTSHPILSRRNYKRPLTELVSTVEDIRQLLHKINPFCALRPDEVHPRILKETSFTLAKHYLMICTPYIASTDNIGCISEPEDFVVAGTSTEQLYGMCETLWQKKMNPAELFECISQCILNAVDRDCLAGWGARVYLIYKPCTIGALVPAAAVSITRKRECGTYSEALEAKEAYFRIGVRLLSKVYVDYSLAVFSLRACTDSHADCYQCNERGVRGFFSVICTHIFEKRSPLISKMTSVTRKRNRPEDWGDLEPSPVIHISELPEHTLEIFLLRTFEQYGPIKDVTMMPQRGQALIEFADISSAESAVVRCSEIPLTIANHRVRVNYSTSKRIVQRQLGGESGRDYSDGPLESRVLLFTIYNAQYPITVDVIHQITSRHGRVLRIVIFRKTHVQAMVEFKNTDDARNAKRNLNGADIYSGCCTLKIEFARPARLTVLKNDQETWDYENSLLPTDPARIRISDGRANVSLLGRFGRSHDRHEAGSRSQNGDGAGYSFHDSFARHSGALSLGAPGSTLFDQLALSVHPSLAAAAAAETVLHGRSATPVVMVYNMDMDKMNCDRLFNLLCLYGNVIRVKFLRSKEGSAMAQMGDTLSVDRVIRNLSDVPLLGNQLQIRPSKQLVIVDVPKPFDLPDGTPSFKDYTGCRENRYINPEKASKNRIYPPSNTLHYWNCPPDFSANELCQIFVDCDAKPPSRIAEFPTASERSSSGLIEWNSVADAVAALAFTNHYSIPYPKGRFPFIMKLSFSNAPVQDRSYPGSRKSNNYDMKKPISSSSESSYR</sequence>
<evidence type="ECO:0000313" key="7">
    <source>
        <dbReference type="EMBL" id="GAA56814.1"/>
    </source>
</evidence>
<feature type="region of interest" description="Disordered" evidence="5">
    <location>
        <begin position="844"/>
        <end position="873"/>
    </location>
</feature>
<dbReference type="Gene3D" id="3.60.20.10">
    <property type="entry name" value="Glutamine Phosphoribosylpyrophosphate, subunit 1, domain 1"/>
    <property type="match status" value="1"/>
</dbReference>
<dbReference type="CDD" id="cd12424">
    <property type="entry name" value="RRM3_hnRNPL_like"/>
    <property type="match status" value="1"/>
</dbReference>
<evidence type="ECO:0000256" key="2">
    <source>
        <dbReference type="ARBA" id="ARBA00022737"/>
    </source>
</evidence>
<dbReference type="GO" id="GO:0005634">
    <property type="term" value="C:nucleus"/>
    <property type="evidence" value="ECO:0007669"/>
    <property type="project" value="InterPro"/>
</dbReference>
<dbReference type="Gene3D" id="3.30.70.330">
    <property type="match status" value="4"/>
</dbReference>
<dbReference type="PANTHER" id="PTHR15592">
    <property type="entry name" value="MATRIN 3/NUCLEAR PROTEIN 220-RELATED"/>
    <property type="match status" value="1"/>
</dbReference>
<keyword evidence="8" id="KW-1185">Reference proteome</keyword>
<dbReference type="SMART" id="SM00360">
    <property type="entry name" value="RRM"/>
    <property type="match status" value="3"/>
</dbReference>
<dbReference type="InterPro" id="IPR000504">
    <property type="entry name" value="RRM_dom"/>
</dbReference>
<dbReference type="NCBIfam" id="TIGR01649">
    <property type="entry name" value="hnRNP-L_PTB"/>
    <property type="match status" value="1"/>
</dbReference>
<dbReference type="InterPro" id="IPR035979">
    <property type="entry name" value="RBD_domain_sf"/>
</dbReference>
<dbReference type="EMBL" id="DF144390">
    <property type="protein sequence ID" value="GAA56814.1"/>
    <property type="molecule type" value="Genomic_DNA"/>
</dbReference>
<dbReference type="AlphaFoldDB" id="G7YV34"/>
<dbReference type="GO" id="GO:1990904">
    <property type="term" value="C:ribonucleoprotein complex"/>
    <property type="evidence" value="ECO:0007669"/>
    <property type="project" value="UniProtKB-KW"/>
</dbReference>
<evidence type="ECO:0000256" key="5">
    <source>
        <dbReference type="SAM" id="MobiDB-lite"/>
    </source>
</evidence>
<name>G7YV34_CLOSI</name>
<dbReference type="InterPro" id="IPR029055">
    <property type="entry name" value="Ntn_hydrolases_N"/>
</dbReference>
<evidence type="ECO:0000256" key="3">
    <source>
        <dbReference type="ARBA" id="ARBA00022884"/>
    </source>
</evidence>
<dbReference type="GO" id="GO:0003723">
    <property type="term" value="F:RNA binding"/>
    <property type="evidence" value="ECO:0007669"/>
    <property type="project" value="UniProtKB-UniRule"/>
</dbReference>
<dbReference type="PROSITE" id="PS50102">
    <property type="entry name" value="RRM"/>
    <property type="match status" value="3"/>
</dbReference>
<dbReference type="Proteomes" id="UP000008909">
    <property type="component" value="Unassembled WGS sequence"/>
</dbReference>